<reference evidence="8 9" key="1">
    <citation type="submission" date="2018-12" db="EMBL/GenBank/DDBJ databases">
        <title>The genome of Variovorax gossypii DSM 100435.</title>
        <authorList>
            <person name="Gao J."/>
            <person name="Sun J."/>
        </authorList>
    </citation>
    <scope>NUCLEOTIDE SEQUENCE [LARGE SCALE GENOMIC DNA]</scope>
    <source>
        <strain evidence="8 9">DSM 100435</strain>
    </source>
</reference>
<dbReference type="RefSeq" id="WP_126471371.1">
    <property type="nucleotide sequence ID" value="NZ_RXOE01000003.1"/>
</dbReference>
<dbReference type="PANTHER" id="PTHR33452">
    <property type="entry name" value="OXIDOREDUCTASE CATD-RELATED"/>
    <property type="match status" value="1"/>
</dbReference>
<evidence type="ECO:0000256" key="6">
    <source>
        <dbReference type="ARBA" id="ARBA00023136"/>
    </source>
</evidence>
<evidence type="ECO:0000313" key="9">
    <source>
        <dbReference type="Proteomes" id="UP000267418"/>
    </source>
</evidence>
<dbReference type="AlphaFoldDB" id="A0A431TJG6"/>
<evidence type="ECO:0000256" key="3">
    <source>
        <dbReference type="ARBA" id="ARBA00022475"/>
    </source>
</evidence>
<sequence>MTTTTTTNDDTGRGLVLAARVLMAAIFLVAGVRKLLTYGATLGYFGKLGIPLADVVLPLTIALEVGGGLLLIAGWRVQWVAGALALFTLATGFIAHAFWAADAAQFNGQLNNFLKNVAMVGGFLVLIAHASAAGRKAGPGG</sequence>
<dbReference type="GO" id="GO:0005886">
    <property type="term" value="C:plasma membrane"/>
    <property type="evidence" value="ECO:0007669"/>
    <property type="project" value="UniProtKB-SubCell"/>
</dbReference>
<comment type="subcellular location">
    <subcellularLocation>
        <location evidence="1">Cell membrane</location>
        <topology evidence="1">Multi-pass membrane protein</topology>
    </subcellularLocation>
</comment>
<evidence type="ECO:0000256" key="2">
    <source>
        <dbReference type="ARBA" id="ARBA00006679"/>
    </source>
</evidence>
<evidence type="ECO:0000256" key="7">
    <source>
        <dbReference type="SAM" id="Phobius"/>
    </source>
</evidence>
<protein>
    <submittedName>
        <fullName evidence="8">DoxX family protein</fullName>
    </submittedName>
</protein>
<keyword evidence="5 7" id="KW-1133">Transmembrane helix</keyword>
<feature type="transmembrane region" description="Helical" evidence="7">
    <location>
        <begin position="113"/>
        <end position="132"/>
    </location>
</feature>
<feature type="transmembrane region" description="Helical" evidence="7">
    <location>
        <begin position="15"/>
        <end position="36"/>
    </location>
</feature>
<feature type="transmembrane region" description="Helical" evidence="7">
    <location>
        <begin position="48"/>
        <end position="73"/>
    </location>
</feature>
<gene>
    <name evidence="8" type="ORF">EJP69_15925</name>
</gene>
<accession>A0A431TJG6</accession>
<dbReference type="EMBL" id="RXOE01000003">
    <property type="protein sequence ID" value="RTQ33855.1"/>
    <property type="molecule type" value="Genomic_DNA"/>
</dbReference>
<keyword evidence="6 7" id="KW-0472">Membrane</keyword>
<proteinExistence type="inferred from homology"/>
<name>A0A431TJG6_9BURK</name>
<evidence type="ECO:0000256" key="5">
    <source>
        <dbReference type="ARBA" id="ARBA00022989"/>
    </source>
</evidence>
<dbReference type="InterPro" id="IPR051907">
    <property type="entry name" value="DoxX-like_oxidoreductase"/>
</dbReference>
<organism evidence="8 9">
    <name type="scientific">Variovorax gossypii</name>
    <dbReference type="NCBI Taxonomy" id="1679495"/>
    <lineage>
        <taxon>Bacteria</taxon>
        <taxon>Pseudomonadati</taxon>
        <taxon>Pseudomonadota</taxon>
        <taxon>Betaproteobacteria</taxon>
        <taxon>Burkholderiales</taxon>
        <taxon>Comamonadaceae</taxon>
        <taxon>Variovorax</taxon>
    </lineage>
</organism>
<dbReference type="InterPro" id="IPR032808">
    <property type="entry name" value="DoxX"/>
</dbReference>
<dbReference type="PANTHER" id="PTHR33452:SF1">
    <property type="entry name" value="INNER MEMBRANE PROTEIN YPHA-RELATED"/>
    <property type="match status" value="1"/>
</dbReference>
<evidence type="ECO:0000256" key="1">
    <source>
        <dbReference type="ARBA" id="ARBA00004651"/>
    </source>
</evidence>
<evidence type="ECO:0000256" key="4">
    <source>
        <dbReference type="ARBA" id="ARBA00022692"/>
    </source>
</evidence>
<dbReference type="Proteomes" id="UP000267418">
    <property type="component" value="Unassembled WGS sequence"/>
</dbReference>
<feature type="transmembrane region" description="Helical" evidence="7">
    <location>
        <begin position="79"/>
        <end position="101"/>
    </location>
</feature>
<keyword evidence="9" id="KW-1185">Reference proteome</keyword>
<dbReference type="OrthoDB" id="9792760at2"/>
<comment type="similarity">
    <text evidence="2">Belongs to the DoxX family.</text>
</comment>
<keyword evidence="3" id="KW-1003">Cell membrane</keyword>
<keyword evidence="4 7" id="KW-0812">Transmembrane</keyword>
<evidence type="ECO:0000313" key="8">
    <source>
        <dbReference type="EMBL" id="RTQ33855.1"/>
    </source>
</evidence>
<dbReference type="Pfam" id="PF07681">
    <property type="entry name" value="DoxX"/>
    <property type="match status" value="1"/>
</dbReference>
<comment type="caution">
    <text evidence="8">The sequence shown here is derived from an EMBL/GenBank/DDBJ whole genome shotgun (WGS) entry which is preliminary data.</text>
</comment>